<reference evidence="1" key="1">
    <citation type="submission" date="2020-11" db="EMBL/GenBank/DDBJ databases">
        <authorList>
            <consortium name="DOE Joint Genome Institute"/>
            <person name="Ahrendt S."/>
            <person name="Riley R."/>
            <person name="Andreopoulos W."/>
            <person name="Labutti K."/>
            <person name="Pangilinan J."/>
            <person name="Ruiz-Duenas F.J."/>
            <person name="Barrasa J.M."/>
            <person name="Sanchez-Garcia M."/>
            <person name="Camarero S."/>
            <person name="Miyauchi S."/>
            <person name="Serrano A."/>
            <person name="Linde D."/>
            <person name="Babiker R."/>
            <person name="Drula E."/>
            <person name="Ayuso-Fernandez I."/>
            <person name="Pacheco R."/>
            <person name="Padilla G."/>
            <person name="Ferreira P."/>
            <person name="Barriuso J."/>
            <person name="Kellner H."/>
            <person name="Castanera R."/>
            <person name="Alfaro M."/>
            <person name="Ramirez L."/>
            <person name="Pisabarro A.G."/>
            <person name="Kuo A."/>
            <person name="Tritt A."/>
            <person name="Lipzen A."/>
            <person name="He G."/>
            <person name="Yan M."/>
            <person name="Ng V."/>
            <person name="Cullen D."/>
            <person name="Martin F."/>
            <person name="Rosso M.-N."/>
            <person name="Henrissat B."/>
            <person name="Hibbett D."/>
            <person name="Martinez A.T."/>
            <person name="Grigoriev I.V."/>
        </authorList>
    </citation>
    <scope>NUCLEOTIDE SEQUENCE</scope>
    <source>
        <strain evidence="1">CBS 506.95</strain>
    </source>
</reference>
<comment type="caution">
    <text evidence="1">The sequence shown here is derived from an EMBL/GenBank/DDBJ whole genome shotgun (WGS) entry which is preliminary data.</text>
</comment>
<evidence type="ECO:0000313" key="2">
    <source>
        <dbReference type="Proteomes" id="UP000807306"/>
    </source>
</evidence>
<accession>A0A9P6JUE5</accession>
<dbReference type="EMBL" id="MU157826">
    <property type="protein sequence ID" value="KAF9534167.1"/>
    <property type="molecule type" value="Genomic_DNA"/>
</dbReference>
<dbReference type="Proteomes" id="UP000807306">
    <property type="component" value="Unassembled WGS sequence"/>
</dbReference>
<keyword evidence="2" id="KW-1185">Reference proteome</keyword>
<protein>
    <submittedName>
        <fullName evidence="1">Uncharacterized protein</fullName>
    </submittedName>
</protein>
<organism evidence="1 2">
    <name type="scientific">Crepidotus variabilis</name>
    <dbReference type="NCBI Taxonomy" id="179855"/>
    <lineage>
        <taxon>Eukaryota</taxon>
        <taxon>Fungi</taxon>
        <taxon>Dikarya</taxon>
        <taxon>Basidiomycota</taxon>
        <taxon>Agaricomycotina</taxon>
        <taxon>Agaricomycetes</taxon>
        <taxon>Agaricomycetidae</taxon>
        <taxon>Agaricales</taxon>
        <taxon>Agaricineae</taxon>
        <taxon>Crepidotaceae</taxon>
        <taxon>Crepidotus</taxon>
    </lineage>
</organism>
<gene>
    <name evidence="1" type="ORF">CPB83DRAFT_930297</name>
</gene>
<proteinExistence type="predicted"/>
<sequence length="179" mass="20706">MEEELSEGMEIHLHLGAAPFNLVINHSYCVASYNREEVEDDRVQFLESQKCVVDCNWNFLWNHPIHVLSLPSKALEHASDALVWFYTDNLISSTRSTVPFSKIECDELARVVRDMNLPGCEKSIAKTVFLAWFLREVCSYRDAESWGEHTLKESNLLRETRLATRTPETYNPSQFHLLS</sequence>
<evidence type="ECO:0000313" key="1">
    <source>
        <dbReference type="EMBL" id="KAF9534167.1"/>
    </source>
</evidence>
<dbReference type="AlphaFoldDB" id="A0A9P6JUE5"/>
<name>A0A9P6JUE5_9AGAR</name>
<dbReference type="OrthoDB" id="3208379at2759"/>